<reference evidence="5" key="2">
    <citation type="submission" date="2025-08" db="UniProtKB">
        <authorList>
            <consortium name="RefSeq"/>
        </authorList>
    </citation>
    <scope>IDENTIFICATION</scope>
    <source>
        <tissue evidence="5">Leaf</tissue>
    </source>
</reference>
<organism evidence="4 5">
    <name type="scientific">Nicotiana sylvestris</name>
    <name type="common">Wood tobacco</name>
    <name type="synonym">South American tobacco</name>
    <dbReference type="NCBI Taxonomy" id="4096"/>
    <lineage>
        <taxon>Eukaryota</taxon>
        <taxon>Viridiplantae</taxon>
        <taxon>Streptophyta</taxon>
        <taxon>Embryophyta</taxon>
        <taxon>Tracheophyta</taxon>
        <taxon>Spermatophyta</taxon>
        <taxon>Magnoliopsida</taxon>
        <taxon>eudicotyledons</taxon>
        <taxon>Gunneridae</taxon>
        <taxon>Pentapetalae</taxon>
        <taxon>asterids</taxon>
        <taxon>lamiids</taxon>
        <taxon>Solanales</taxon>
        <taxon>Solanaceae</taxon>
        <taxon>Nicotianoideae</taxon>
        <taxon>Nicotianeae</taxon>
        <taxon>Nicotiana</taxon>
    </lineage>
</organism>
<keyword evidence="1" id="KW-0863">Zinc-finger</keyword>
<dbReference type="InterPro" id="IPR005162">
    <property type="entry name" value="Retrotrans_gag_dom"/>
</dbReference>
<name>A0A1U7WMB6_NICSY</name>
<feature type="compositionally biased region" description="Low complexity" evidence="2">
    <location>
        <begin position="137"/>
        <end position="190"/>
    </location>
</feature>
<gene>
    <name evidence="5" type="primary">LOC104230065</name>
</gene>
<keyword evidence="4" id="KW-1185">Reference proteome</keyword>
<evidence type="ECO:0000256" key="2">
    <source>
        <dbReference type="SAM" id="MobiDB-lite"/>
    </source>
</evidence>
<evidence type="ECO:0000313" key="5">
    <source>
        <dbReference type="RefSeq" id="XP_009781102.1"/>
    </source>
</evidence>
<protein>
    <submittedName>
        <fullName evidence="5">Uncharacterized protein LOC104230065</fullName>
    </submittedName>
</protein>
<keyword evidence="1" id="KW-0479">Metal-binding</keyword>
<feature type="domain" description="CCHC-type" evidence="3">
    <location>
        <begin position="211"/>
        <end position="225"/>
    </location>
</feature>
<proteinExistence type="predicted"/>
<accession>A0A1U7WMB6</accession>
<dbReference type="GO" id="GO:0003676">
    <property type="term" value="F:nucleic acid binding"/>
    <property type="evidence" value="ECO:0007669"/>
    <property type="project" value="InterPro"/>
</dbReference>
<dbReference type="Proteomes" id="UP000189701">
    <property type="component" value="Unplaced"/>
</dbReference>
<dbReference type="Pfam" id="PF03732">
    <property type="entry name" value="Retrotrans_gag"/>
    <property type="match status" value="1"/>
</dbReference>
<sequence length="236" mass="26584">MHANEIEGVELDAYRLKGVTYLWFEPWEDSREEGKPPVKWSEFANAFIDHFLPAETRSTHAIEFENLKQGSKDVWGYYMDFACLSKYVIHISPTMEARAIENHKLKNRMEQKGTNKARSTGNIVESFGGARLAFRRGSSGSSQSVAQSSASVPPSGPSQQQQWSCFRPSQGSRGPHQQGRSGGRSQQQQRPPCPRCVKMHSVICYMELLICYGCGMRGHIQRHCRVSRQGADRGTT</sequence>
<feature type="region of interest" description="Disordered" evidence="2">
    <location>
        <begin position="135"/>
        <end position="193"/>
    </location>
</feature>
<dbReference type="AlphaFoldDB" id="A0A1U7WMB6"/>
<evidence type="ECO:0000259" key="3">
    <source>
        <dbReference type="PROSITE" id="PS50158"/>
    </source>
</evidence>
<dbReference type="PROSITE" id="PS50158">
    <property type="entry name" value="ZF_CCHC"/>
    <property type="match status" value="1"/>
</dbReference>
<dbReference type="InterPro" id="IPR001878">
    <property type="entry name" value="Znf_CCHC"/>
</dbReference>
<dbReference type="GO" id="GO:0008270">
    <property type="term" value="F:zinc ion binding"/>
    <property type="evidence" value="ECO:0007669"/>
    <property type="project" value="UniProtKB-KW"/>
</dbReference>
<reference evidence="4" key="1">
    <citation type="journal article" date="2013" name="Genome Biol.">
        <title>Reference genomes and transcriptomes of Nicotiana sylvestris and Nicotiana tomentosiformis.</title>
        <authorList>
            <person name="Sierro N."/>
            <person name="Battey J.N."/>
            <person name="Ouadi S."/>
            <person name="Bovet L."/>
            <person name="Goepfert S."/>
            <person name="Bakaher N."/>
            <person name="Peitsch M.C."/>
            <person name="Ivanov N.V."/>
        </authorList>
    </citation>
    <scope>NUCLEOTIDE SEQUENCE [LARGE SCALE GENOMIC DNA]</scope>
</reference>
<dbReference type="RefSeq" id="XP_009781102.1">
    <property type="nucleotide sequence ID" value="XM_009782800.1"/>
</dbReference>
<evidence type="ECO:0000313" key="4">
    <source>
        <dbReference type="Proteomes" id="UP000189701"/>
    </source>
</evidence>
<keyword evidence="1" id="KW-0862">Zinc</keyword>
<evidence type="ECO:0000256" key="1">
    <source>
        <dbReference type="PROSITE-ProRule" id="PRU00047"/>
    </source>
</evidence>